<keyword evidence="7" id="KW-1185">Reference proteome</keyword>
<dbReference type="SUPFAM" id="SSF51556">
    <property type="entry name" value="Metallo-dependent hydrolases"/>
    <property type="match status" value="1"/>
</dbReference>
<evidence type="ECO:0000256" key="1">
    <source>
        <dbReference type="ARBA" id="ARBA00001947"/>
    </source>
</evidence>
<dbReference type="InterPro" id="IPR051607">
    <property type="entry name" value="Metallo-dep_hydrolases"/>
</dbReference>
<keyword evidence="3 6" id="KW-0378">Hydrolase</keyword>
<dbReference type="GO" id="GO:0008270">
    <property type="term" value="F:zinc ion binding"/>
    <property type="evidence" value="ECO:0007669"/>
    <property type="project" value="TreeGrafter"/>
</dbReference>
<feature type="domain" description="Amidohydrolase-related" evidence="5">
    <location>
        <begin position="63"/>
        <end position="400"/>
    </location>
</feature>
<evidence type="ECO:0000256" key="3">
    <source>
        <dbReference type="ARBA" id="ARBA00022801"/>
    </source>
</evidence>
<dbReference type="OrthoDB" id="194468at2759"/>
<dbReference type="STRING" id="1314674.A0A0D7BFC8"/>
<keyword evidence="4" id="KW-0862">Zinc</keyword>
<sequence>MLNLIQGTFVHTPALNKLEILEDYLLGIWDPFGTIKHFAPSNSPESVALLERYTPRIIPRGNFILPTFCDLHLHAPQFLYQGNGLHLPLMQWLNEYAFKAEERMDNDAKLAQKVYTRLAQRLKENGTGAVMLFGTIKEETNLILAKCMNDAGLRAFVGKLSMDQLSSPDYIEESAKASIEAAKSFAFKMQCKYPALPDTVEPVITPRFVPTCSDALLDGLGRYATACGLRIQSHLAESHDQVSAVLTERGVDDIEVFARSSLLTPKTVQAHCTFLDGPSLGRLQATGTAVAHCPLSNAYFSAEPFKLREALDMSVKVGLGTDVAGGYSLSIMDAMRQAVAVSRMRQGANVMNKSSETSLAIDWVEALYLATKGGADALGIESGVFEIGRAFDAQQIALWDQSGGIGPLDFFDEGARISPDIVEKWWCLGDARNRLGMWIQGKERI</sequence>
<evidence type="ECO:0000256" key="2">
    <source>
        <dbReference type="ARBA" id="ARBA00022723"/>
    </source>
</evidence>
<dbReference type="InterPro" id="IPR011059">
    <property type="entry name" value="Metal-dep_hydrolase_composite"/>
</dbReference>
<dbReference type="Proteomes" id="UP000054007">
    <property type="component" value="Unassembled WGS sequence"/>
</dbReference>
<keyword evidence="2" id="KW-0479">Metal-binding</keyword>
<dbReference type="Gene3D" id="3.20.20.140">
    <property type="entry name" value="Metal-dependent hydrolases"/>
    <property type="match status" value="1"/>
</dbReference>
<comment type="cofactor">
    <cofactor evidence="1">
        <name>Zn(2+)</name>
        <dbReference type="ChEBI" id="CHEBI:29105"/>
    </cofactor>
</comment>
<dbReference type="EMBL" id="KN880505">
    <property type="protein sequence ID" value="KIY68326.1"/>
    <property type="molecule type" value="Genomic_DNA"/>
</dbReference>
<evidence type="ECO:0000256" key="4">
    <source>
        <dbReference type="ARBA" id="ARBA00022833"/>
    </source>
</evidence>
<organism evidence="6 7">
    <name type="scientific">Cylindrobasidium torrendii FP15055 ss-10</name>
    <dbReference type="NCBI Taxonomy" id="1314674"/>
    <lineage>
        <taxon>Eukaryota</taxon>
        <taxon>Fungi</taxon>
        <taxon>Dikarya</taxon>
        <taxon>Basidiomycota</taxon>
        <taxon>Agaricomycotina</taxon>
        <taxon>Agaricomycetes</taxon>
        <taxon>Agaricomycetidae</taxon>
        <taxon>Agaricales</taxon>
        <taxon>Marasmiineae</taxon>
        <taxon>Physalacriaceae</taxon>
        <taxon>Cylindrobasidium</taxon>
    </lineage>
</organism>
<dbReference type="GO" id="GO:0046098">
    <property type="term" value="P:guanine metabolic process"/>
    <property type="evidence" value="ECO:0007669"/>
    <property type="project" value="TreeGrafter"/>
</dbReference>
<dbReference type="Pfam" id="PF01979">
    <property type="entry name" value="Amidohydro_1"/>
    <property type="match status" value="1"/>
</dbReference>
<name>A0A0D7BFC8_9AGAR</name>
<proteinExistence type="predicted"/>
<dbReference type="PANTHER" id="PTHR11271:SF6">
    <property type="entry name" value="GUANINE DEAMINASE"/>
    <property type="match status" value="1"/>
</dbReference>
<dbReference type="InterPro" id="IPR032466">
    <property type="entry name" value="Metal_Hydrolase"/>
</dbReference>
<dbReference type="AlphaFoldDB" id="A0A0D7BFC8"/>
<protein>
    <submittedName>
        <fullName evidence="6">Metallo-dependent hydrolase</fullName>
    </submittedName>
</protein>
<dbReference type="GO" id="GO:0005829">
    <property type="term" value="C:cytosol"/>
    <property type="evidence" value="ECO:0007669"/>
    <property type="project" value="TreeGrafter"/>
</dbReference>
<dbReference type="PANTHER" id="PTHR11271">
    <property type="entry name" value="GUANINE DEAMINASE"/>
    <property type="match status" value="1"/>
</dbReference>
<reference evidence="6 7" key="1">
    <citation type="journal article" date="2015" name="Fungal Genet. Biol.">
        <title>Evolution of novel wood decay mechanisms in Agaricales revealed by the genome sequences of Fistulina hepatica and Cylindrobasidium torrendii.</title>
        <authorList>
            <person name="Floudas D."/>
            <person name="Held B.W."/>
            <person name="Riley R."/>
            <person name="Nagy L.G."/>
            <person name="Koehler G."/>
            <person name="Ransdell A.S."/>
            <person name="Younus H."/>
            <person name="Chow J."/>
            <person name="Chiniquy J."/>
            <person name="Lipzen A."/>
            <person name="Tritt A."/>
            <person name="Sun H."/>
            <person name="Haridas S."/>
            <person name="LaButti K."/>
            <person name="Ohm R.A."/>
            <person name="Kues U."/>
            <person name="Blanchette R.A."/>
            <person name="Grigoriev I.V."/>
            <person name="Minto R.E."/>
            <person name="Hibbett D.S."/>
        </authorList>
    </citation>
    <scope>NUCLEOTIDE SEQUENCE [LARGE SCALE GENOMIC DNA]</scope>
    <source>
        <strain evidence="6 7">FP15055 ss-10</strain>
    </source>
</reference>
<dbReference type="Gene3D" id="2.30.40.10">
    <property type="entry name" value="Urease, subunit C, domain 1"/>
    <property type="match status" value="1"/>
</dbReference>
<evidence type="ECO:0000313" key="6">
    <source>
        <dbReference type="EMBL" id="KIY68326.1"/>
    </source>
</evidence>
<evidence type="ECO:0000313" key="7">
    <source>
        <dbReference type="Proteomes" id="UP000054007"/>
    </source>
</evidence>
<gene>
    <name evidence="6" type="ORF">CYLTODRAFT_421740</name>
</gene>
<dbReference type="InterPro" id="IPR006680">
    <property type="entry name" value="Amidohydro-rel"/>
</dbReference>
<dbReference type="GO" id="GO:0008892">
    <property type="term" value="F:guanine deaminase activity"/>
    <property type="evidence" value="ECO:0007669"/>
    <property type="project" value="TreeGrafter"/>
</dbReference>
<accession>A0A0D7BFC8</accession>
<evidence type="ECO:0000259" key="5">
    <source>
        <dbReference type="Pfam" id="PF01979"/>
    </source>
</evidence>